<evidence type="ECO:0000256" key="1">
    <source>
        <dbReference type="ARBA" id="ARBA00023242"/>
    </source>
</evidence>
<gene>
    <name evidence="4" type="ORF">Cob_v008091</name>
</gene>
<reference evidence="5" key="1">
    <citation type="journal article" date="2013" name="New Phytol.">
        <title>Comparative genomic and transcriptomic analyses reveal the hemibiotrophic stage shift of Colletotrichum fungi.</title>
        <authorList>
            <person name="Gan P."/>
            <person name="Ikeda K."/>
            <person name="Irieda H."/>
            <person name="Narusaka M."/>
            <person name="O'Connell R.J."/>
            <person name="Narusaka Y."/>
            <person name="Takano Y."/>
            <person name="Kubo Y."/>
            <person name="Shirasu K."/>
        </authorList>
    </citation>
    <scope>NUCLEOTIDE SEQUENCE [LARGE SCALE GENOMIC DNA]</scope>
    <source>
        <strain evidence="5">104-T / ATCC 96160 / CBS 514.97 / LARS 414 / MAFF 240422</strain>
    </source>
</reference>
<dbReference type="InterPro" id="IPR036864">
    <property type="entry name" value="Zn2-C6_fun-type_DNA-bd_sf"/>
</dbReference>
<sequence>MVIGLSASSKSLSVGRTLRAGKTWPDMDGIVSEASQANHLPPVVRSCDWCRSRKIRCDKKSPCSSCRQSRVPCERKLELREKTKSQRVLISPEYKEKLDRIDERLQAIIEVLMEMKGHSKSDVKIKQEQHSPLPLPHPLLVPGGQMGKRTPIA</sequence>
<keyword evidence="1" id="KW-0539">Nucleus</keyword>
<dbReference type="STRING" id="1213857.A0A484FPI0"/>
<dbReference type="Proteomes" id="UP000014480">
    <property type="component" value="Unassembled WGS sequence"/>
</dbReference>
<accession>A0A484FPI0</accession>
<feature type="region of interest" description="Disordered" evidence="2">
    <location>
        <begin position="129"/>
        <end position="153"/>
    </location>
</feature>
<dbReference type="Gene3D" id="4.10.240.10">
    <property type="entry name" value="Zn(2)-C6 fungal-type DNA-binding domain"/>
    <property type="match status" value="1"/>
</dbReference>
<dbReference type="PROSITE" id="PS50048">
    <property type="entry name" value="ZN2_CY6_FUNGAL_2"/>
    <property type="match status" value="1"/>
</dbReference>
<name>A0A484FPI0_COLOR</name>
<dbReference type="GO" id="GO:0008270">
    <property type="term" value="F:zinc ion binding"/>
    <property type="evidence" value="ECO:0007669"/>
    <property type="project" value="InterPro"/>
</dbReference>
<keyword evidence="5" id="KW-1185">Reference proteome</keyword>
<dbReference type="OrthoDB" id="3014581at2759"/>
<dbReference type="GO" id="GO:0000981">
    <property type="term" value="F:DNA-binding transcription factor activity, RNA polymerase II-specific"/>
    <property type="evidence" value="ECO:0007669"/>
    <property type="project" value="InterPro"/>
</dbReference>
<feature type="domain" description="Zn(2)-C6 fungal-type" evidence="3">
    <location>
        <begin position="46"/>
        <end position="73"/>
    </location>
</feature>
<evidence type="ECO:0000256" key="2">
    <source>
        <dbReference type="SAM" id="MobiDB-lite"/>
    </source>
</evidence>
<dbReference type="InterPro" id="IPR050987">
    <property type="entry name" value="AtrR-like"/>
</dbReference>
<protein>
    <submittedName>
        <fullName evidence="4">Transcriptional regulatory protein</fullName>
    </submittedName>
</protein>
<comment type="caution">
    <text evidence="4">The sequence shown here is derived from an EMBL/GenBank/DDBJ whole genome shotgun (WGS) entry which is preliminary data.</text>
</comment>
<dbReference type="PANTHER" id="PTHR46910">
    <property type="entry name" value="TRANSCRIPTION FACTOR PDR1"/>
    <property type="match status" value="1"/>
</dbReference>
<dbReference type="InterPro" id="IPR001138">
    <property type="entry name" value="Zn2Cys6_DnaBD"/>
</dbReference>
<evidence type="ECO:0000313" key="5">
    <source>
        <dbReference type="Proteomes" id="UP000014480"/>
    </source>
</evidence>
<dbReference type="EMBL" id="AMCV02000022">
    <property type="protein sequence ID" value="TDZ18867.1"/>
    <property type="molecule type" value="Genomic_DNA"/>
</dbReference>
<organism evidence="4 5">
    <name type="scientific">Colletotrichum orbiculare (strain 104-T / ATCC 96160 / CBS 514.97 / LARS 414 / MAFF 240422)</name>
    <name type="common">Cucumber anthracnose fungus</name>
    <name type="synonym">Colletotrichum lagenarium</name>
    <dbReference type="NCBI Taxonomy" id="1213857"/>
    <lineage>
        <taxon>Eukaryota</taxon>
        <taxon>Fungi</taxon>
        <taxon>Dikarya</taxon>
        <taxon>Ascomycota</taxon>
        <taxon>Pezizomycotina</taxon>
        <taxon>Sordariomycetes</taxon>
        <taxon>Hypocreomycetidae</taxon>
        <taxon>Glomerellales</taxon>
        <taxon>Glomerellaceae</taxon>
        <taxon>Colletotrichum</taxon>
        <taxon>Colletotrichum orbiculare species complex</taxon>
    </lineage>
</organism>
<dbReference type="PROSITE" id="PS00463">
    <property type="entry name" value="ZN2_CY6_FUNGAL_1"/>
    <property type="match status" value="1"/>
</dbReference>
<evidence type="ECO:0000313" key="4">
    <source>
        <dbReference type="EMBL" id="TDZ18867.1"/>
    </source>
</evidence>
<dbReference type="SUPFAM" id="SSF57701">
    <property type="entry name" value="Zn2/Cys6 DNA-binding domain"/>
    <property type="match status" value="1"/>
</dbReference>
<dbReference type="CDD" id="cd00067">
    <property type="entry name" value="GAL4"/>
    <property type="match status" value="1"/>
</dbReference>
<dbReference type="PANTHER" id="PTHR46910:SF5">
    <property type="entry name" value="ZN(II)2CYS6 TRANSCRIPTION FACTOR (EUROFUNG)"/>
    <property type="match status" value="1"/>
</dbReference>
<proteinExistence type="predicted"/>
<dbReference type="Pfam" id="PF00172">
    <property type="entry name" value="Zn_clus"/>
    <property type="match status" value="1"/>
</dbReference>
<evidence type="ECO:0000259" key="3">
    <source>
        <dbReference type="PROSITE" id="PS50048"/>
    </source>
</evidence>
<dbReference type="AlphaFoldDB" id="A0A484FPI0"/>
<reference evidence="5" key="2">
    <citation type="journal article" date="2019" name="Mol. Plant Microbe Interact.">
        <title>Genome sequence resources for four phytopathogenic fungi from the Colletotrichum orbiculare species complex.</title>
        <authorList>
            <person name="Gan P."/>
            <person name="Tsushima A."/>
            <person name="Narusaka M."/>
            <person name="Narusaka Y."/>
            <person name="Takano Y."/>
            <person name="Kubo Y."/>
            <person name="Shirasu K."/>
        </authorList>
    </citation>
    <scope>GENOME REANNOTATION</scope>
    <source>
        <strain evidence="5">104-T / ATCC 96160 / CBS 514.97 / LARS 414 / MAFF 240422</strain>
    </source>
</reference>
<dbReference type="SMART" id="SM00066">
    <property type="entry name" value="GAL4"/>
    <property type="match status" value="1"/>
</dbReference>